<dbReference type="PROSITE" id="PS50076">
    <property type="entry name" value="DNAJ_2"/>
    <property type="match status" value="1"/>
</dbReference>
<dbReference type="FunFam" id="1.10.287.110:FF:000137">
    <property type="entry name" value="DnaJ homolog subfamily B member 1"/>
    <property type="match status" value="1"/>
</dbReference>
<dbReference type="InterPro" id="IPR015399">
    <property type="entry name" value="DUF1977_DnaJ-like"/>
</dbReference>
<keyword evidence="3" id="KW-0256">Endoplasmic reticulum</keyword>
<feature type="compositionally biased region" description="Basic and acidic residues" evidence="6">
    <location>
        <begin position="42"/>
        <end position="64"/>
    </location>
</feature>
<keyword evidence="2" id="KW-0812">Transmembrane</keyword>
<dbReference type="Gene3D" id="1.10.287.110">
    <property type="entry name" value="DnaJ domain"/>
    <property type="match status" value="1"/>
</dbReference>
<comment type="caution">
    <text evidence="8">The sequence shown here is derived from an EMBL/GenBank/DDBJ whole genome shotgun (WGS) entry which is preliminary data.</text>
</comment>
<dbReference type="AlphaFoldDB" id="A0A9Q0M2R4"/>
<dbReference type="InterPro" id="IPR036869">
    <property type="entry name" value="J_dom_sf"/>
</dbReference>
<feature type="compositionally biased region" description="Low complexity" evidence="6">
    <location>
        <begin position="82"/>
        <end position="92"/>
    </location>
</feature>
<evidence type="ECO:0000256" key="5">
    <source>
        <dbReference type="ARBA" id="ARBA00023136"/>
    </source>
</evidence>
<keyword evidence="4" id="KW-1133">Transmembrane helix</keyword>
<dbReference type="GO" id="GO:0030544">
    <property type="term" value="F:Hsp70 protein binding"/>
    <property type="evidence" value="ECO:0007669"/>
    <property type="project" value="TreeGrafter"/>
</dbReference>
<dbReference type="CDD" id="cd06257">
    <property type="entry name" value="DnaJ"/>
    <property type="match status" value="1"/>
</dbReference>
<name>A0A9Q0M2R4_BLOTA</name>
<evidence type="ECO:0000256" key="4">
    <source>
        <dbReference type="ARBA" id="ARBA00022989"/>
    </source>
</evidence>
<dbReference type="PROSITE" id="PS00636">
    <property type="entry name" value="DNAJ_1"/>
    <property type="match status" value="1"/>
</dbReference>
<dbReference type="PANTHER" id="PTHR43908:SF3">
    <property type="entry name" value="AT29763P-RELATED"/>
    <property type="match status" value="1"/>
</dbReference>
<dbReference type="InterPro" id="IPR018253">
    <property type="entry name" value="DnaJ_domain_CS"/>
</dbReference>
<dbReference type="GO" id="GO:0071218">
    <property type="term" value="P:cellular response to misfolded protein"/>
    <property type="evidence" value="ECO:0007669"/>
    <property type="project" value="TreeGrafter"/>
</dbReference>
<dbReference type="OMA" id="ARSREHN"/>
<dbReference type="EMBL" id="JAPWDV010000003">
    <property type="protein sequence ID" value="KAJ6216867.1"/>
    <property type="molecule type" value="Genomic_DNA"/>
</dbReference>
<feature type="compositionally biased region" description="Polar residues" evidence="6">
    <location>
        <begin position="65"/>
        <end position="81"/>
    </location>
</feature>
<proteinExistence type="predicted"/>
<dbReference type="PANTHER" id="PTHR43908">
    <property type="entry name" value="AT29763P-RELATED"/>
    <property type="match status" value="1"/>
</dbReference>
<dbReference type="Pfam" id="PF09320">
    <property type="entry name" value="DUF1977"/>
    <property type="match status" value="1"/>
</dbReference>
<evidence type="ECO:0000256" key="6">
    <source>
        <dbReference type="SAM" id="MobiDB-lite"/>
    </source>
</evidence>
<sequence length="366" mass="42235">MDGNKDESERCLRLVEELLSKGSFQKAYRFAQKANQLYPTDRTQDLLEKTRKLSEKFQNNEDVPRSSTGDDSSYRETPNGASSSSSNSEQSRSVDYIKNCKDYYEILGVSKTATDTEIKKQYRKLALQFHPDKNKTSGAGEAFKAIGNAFAVLSDAEKRRKYDQIGSHEAYENVRRRHSNGYDYSRGFDEEFNPEEIFNMFFGGGFPSRNVYVYRNGHMYHRTSSRGGGGSGDSQASPGYSVLLQIMPILLFICISLLSTFVPDNPYSLSRNTKYPYQRITQNLKVPYYVKETFERDYKGNIKQVEVHVEENYISNLQSACFKEQNYKENMKYRARFLRDAALEEKARKFSTPSCDRLQEVQPAYY</sequence>
<dbReference type="GO" id="GO:0005789">
    <property type="term" value="C:endoplasmic reticulum membrane"/>
    <property type="evidence" value="ECO:0007669"/>
    <property type="project" value="UniProtKB-SubCell"/>
</dbReference>
<dbReference type="Proteomes" id="UP001142055">
    <property type="component" value="Chromosome 3"/>
</dbReference>
<evidence type="ECO:0000256" key="2">
    <source>
        <dbReference type="ARBA" id="ARBA00022692"/>
    </source>
</evidence>
<protein>
    <recommendedName>
        <fullName evidence="7">J domain-containing protein</fullName>
    </recommendedName>
</protein>
<dbReference type="PRINTS" id="PR00625">
    <property type="entry name" value="JDOMAIN"/>
</dbReference>
<keyword evidence="5" id="KW-0472">Membrane</keyword>
<gene>
    <name evidence="8" type="ORF">RDWZM_008024</name>
</gene>
<dbReference type="InterPro" id="IPR001623">
    <property type="entry name" value="DnaJ_domain"/>
</dbReference>
<dbReference type="SUPFAM" id="SSF46565">
    <property type="entry name" value="Chaperone J-domain"/>
    <property type="match status" value="1"/>
</dbReference>
<evidence type="ECO:0000259" key="7">
    <source>
        <dbReference type="PROSITE" id="PS50076"/>
    </source>
</evidence>
<organism evidence="8 9">
    <name type="scientific">Blomia tropicalis</name>
    <name type="common">Mite</name>
    <dbReference type="NCBI Taxonomy" id="40697"/>
    <lineage>
        <taxon>Eukaryota</taxon>
        <taxon>Metazoa</taxon>
        <taxon>Ecdysozoa</taxon>
        <taxon>Arthropoda</taxon>
        <taxon>Chelicerata</taxon>
        <taxon>Arachnida</taxon>
        <taxon>Acari</taxon>
        <taxon>Acariformes</taxon>
        <taxon>Sarcoptiformes</taxon>
        <taxon>Astigmata</taxon>
        <taxon>Glycyphagoidea</taxon>
        <taxon>Echimyopodidae</taxon>
        <taxon>Blomia</taxon>
    </lineage>
</organism>
<dbReference type="SMART" id="SM00271">
    <property type="entry name" value="DnaJ"/>
    <property type="match status" value="1"/>
</dbReference>
<reference evidence="8" key="1">
    <citation type="submission" date="2022-12" db="EMBL/GenBank/DDBJ databases">
        <title>Genome assemblies of Blomia tropicalis.</title>
        <authorList>
            <person name="Cui Y."/>
        </authorList>
    </citation>
    <scope>NUCLEOTIDE SEQUENCE</scope>
    <source>
        <tissue evidence="8">Adult mites</tissue>
    </source>
</reference>
<accession>A0A9Q0M2R4</accession>
<keyword evidence="9" id="KW-1185">Reference proteome</keyword>
<evidence type="ECO:0000256" key="1">
    <source>
        <dbReference type="ARBA" id="ARBA00004389"/>
    </source>
</evidence>
<evidence type="ECO:0000313" key="8">
    <source>
        <dbReference type="EMBL" id="KAJ6216867.1"/>
    </source>
</evidence>
<comment type="subcellular location">
    <subcellularLocation>
        <location evidence="1">Endoplasmic reticulum membrane</location>
        <topology evidence="1">Single-pass membrane protein</topology>
    </subcellularLocation>
</comment>
<feature type="domain" description="J" evidence="7">
    <location>
        <begin position="102"/>
        <end position="166"/>
    </location>
</feature>
<evidence type="ECO:0000256" key="3">
    <source>
        <dbReference type="ARBA" id="ARBA00022824"/>
    </source>
</evidence>
<feature type="region of interest" description="Disordered" evidence="6">
    <location>
        <begin position="39"/>
        <end position="92"/>
    </location>
</feature>
<dbReference type="Pfam" id="PF00226">
    <property type="entry name" value="DnaJ"/>
    <property type="match status" value="1"/>
</dbReference>
<dbReference type="InterPro" id="IPR051100">
    <property type="entry name" value="DnaJ_subfamily_B/C"/>
</dbReference>
<evidence type="ECO:0000313" key="9">
    <source>
        <dbReference type="Proteomes" id="UP001142055"/>
    </source>
</evidence>